<keyword evidence="3 7" id="KW-0812">Transmembrane</keyword>
<reference evidence="8" key="2">
    <citation type="submission" date="2025-09" db="UniProtKB">
        <authorList>
            <consortium name="Ensembl"/>
        </authorList>
    </citation>
    <scope>IDENTIFICATION</scope>
</reference>
<feature type="transmembrane region" description="Helical" evidence="7">
    <location>
        <begin position="230"/>
        <end position="248"/>
    </location>
</feature>
<dbReference type="Pfam" id="PF01594">
    <property type="entry name" value="AI-2E_transport"/>
    <property type="match status" value="1"/>
</dbReference>
<feature type="transmembrane region" description="Helical" evidence="7">
    <location>
        <begin position="135"/>
        <end position="155"/>
    </location>
</feature>
<feature type="transmembrane region" description="Helical" evidence="7">
    <location>
        <begin position="349"/>
        <end position="370"/>
    </location>
</feature>
<evidence type="ECO:0000256" key="3">
    <source>
        <dbReference type="ARBA" id="ARBA00022692"/>
    </source>
</evidence>
<feature type="compositionally biased region" description="Low complexity" evidence="6">
    <location>
        <begin position="275"/>
        <end position="288"/>
    </location>
</feature>
<dbReference type="InterPro" id="IPR002549">
    <property type="entry name" value="AI-2E-like"/>
</dbReference>
<feature type="region of interest" description="Disordered" evidence="6">
    <location>
        <begin position="258"/>
        <end position="291"/>
    </location>
</feature>
<sequence length="867" mass="94943">MVEPAPVSGPSFSQLPLKLDRSVKQAFYNTGALIFVALACAAAAAVACILEAFLRPLLWAALCGTFLHPFKRALTSLVRTWLSGVRASGTPLALAAVGLPFTCLNLGADALATRVARLAAVLGGPTGVRGLARRAACLCALTLAAAPVLWLLWWLSGSERAAAVLGAVWTTWDSVLAILLVPLLVWSTVCGYLLVVGLWWQPQTQPILKKLSCFMWAILLLHLVSLTGSWRAGLGLVVLVLLAVGALHEWHRSAMRDKTERAITTSEESAKQPGTYSTTTGTSVSTNTPESQDLKAAADVSQMLPKVSFASVVKPPMESLPKDSNKSLPPHPPISLNGKSRKRHNSSDVYFVALLWATGVVIVWQHLWIIQLLPIPVAFWMLKKLVVSCGTWEFVRGAFGKACTHMEKATNERRDALFPTPVRGCTHLLLTVDRKVWRWSNQQLLSWLEKSLDKIISVFIILFLIMGTLLLTLFLTAKFHQESTHIIQVTQNLINETVAKHPEWASWLPEAEVIQKALDSAANNVYQYGREWITSKLQHLLGDKVSNTTRIERQVLDLWDHLYQSWFVQNGSDVQGKDSGLGLPKQMVWSGELNDLQAVASFLHENIETFMSILESLWIVMSRNVNLLMSSATTLLTLIFYGGTAILNFILSLVIFLTTLFYLLSGSNESYRPVKWVISLTPLSQSSSSGHILGRAVEEAIRGVFDASFKMAAFYGIYTWLTHTAFGINVVFIPAVLAACLGAVPFLGTYWAVIPAVLDLWLAQGQRWLSLLLFVCHILPTSCVDTAIYSDISGGGHPYLTGLAVAGGVYYHGLEGAIIGPILLCSLVVAMNIYSTMLSSSSTPQSTPLARSPMLVRSQSECIAEKQ</sequence>
<feature type="transmembrane region" description="Helical" evidence="7">
    <location>
        <begin position="175"/>
        <end position="200"/>
    </location>
</feature>
<feature type="transmembrane region" description="Helical" evidence="7">
    <location>
        <begin position="455"/>
        <end position="475"/>
    </location>
</feature>
<evidence type="ECO:0000256" key="4">
    <source>
        <dbReference type="ARBA" id="ARBA00022989"/>
    </source>
</evidence>
<feature type="transmembrane region" description="Helical" evidence="7">
    <location>
        <begin position="712"/>
        <end position="737"/>
    </location>
</feature>
<feature type="transmembrane region" description="Helical" evidence="7">
    <location>
        <begin position="26"/>
        <end position="50"/>
    </location>
</feature>
<dbReference type="OMA" id="CVHFFWK"/>
<dbReference type="GeneTree" id="ENSGT00390000001667"/>
<evidence type="ECO:0000256" key="7">
    <source>
        <dbReference type="SAM" id="Phobius"/>
    </source>
</evidence>
<dbReference type="AlphaFoldDB" id="A0A8C4NIN0"/>
<evidence type="ECO:0000256" key="1">
    <source>
        <dbReference type="ARBA" id="ARBA00004141"/>
    </source>
</evidence>
<evidence type="ECO:0000256" key="5">
    <source>
        <dbReference type="ARBA" id="ARBA00023136"/>
    </source>
</evidence>
<feature type="region of interest" description="Disordered" evidence="6">
    <location>
        <begin position="316"/>
        <end position="342"/>
    </location>
</feature>
<keyword evidence="5 7" id="KW-0472">Membrane</keyword>
<comment type="subcellular location">
    <subcellularLocation>
        <location evidence="1">Membrane</location>
        <topology evidence="1">Multi-pass membrane protein</topology>
    </subcellularLocation>
</comment>
<dbReference type="PANTHER" id="PTHR21716">
    <property type="entry name" value="TRANSMEMBRANE PROTEIN"/>
    <property type="match status" value="1"/>
</dbReference>
<reference evidence="8" key="1">
    <citation type="submission" date="2025-08" db="UniProtKB">
        <authorList>
            <consortium name="Ensembl"/>
        </authorList>
    </citation>
    <scope>IDENTIFICATION</scope>
</reference>
<comment type="similarity">
    <text evidence="2">Belongs to the autoinducer-2 exporter (AI-2E) (TC 2.A.86) family.</text>
</comment>
<name>A0A8C4NIN0_EPTBU</name>
<keyword evidence="4 7" id="KW-1133">Transmembrane helix</keyword>
<dbReference type="GO" id="GO:0016020">
    <property type="term" value="C:membrane"/>
    <property type="evidence" value="ECO:0007669"/>
    <property type="project" value="UniProtKB-SubCell"/>
</dbReference>
<evidence type="ECO:0000256" key="6">
    <source>
        <dbReference type="SAM" id="MobiDB-lite"/>
    </source>
</evidence>
<protein>
    <submittedName>
        <fullName evidence="8">Transmembrane protein 245</fullName>
    </submittedName>
</protein>
<proteinExistence type="inferred from homology"/>
<evidence type="ECO:0000313" key="8">
    <source>
        <dbReference type="Ensembl" id="ENSEBUP00000007317.1"/>
    </source>
</evidence>
<feature type="transmembrane region" description="Helical" evidence="7">
    <location>
        <begin position="743"/>
        <end position="762"/>
    </location>
</feature>
<keyword evidence="9" id="KW-1185">Reference proteome</keyword>
<evidence type="ECO:0000256" key="2">
    <source>
        <dbReference type="ARBA" id="ARBA00009773"/>
    </source>
</evidence>
<evidence type="ECO:0000313" key="9">
    <source>
        <dbReference type="Proteomes" id="UP000694388"/>
    </source>
</evidence>
<organism evidence="8 9">
    <name type="scientific">Eptatretus burgeri</name>
    <name type="common">Inshore hagfish</name>
    <dbReference type="NCBI Taxonomy" id="7764"/>
    <lineage>
        <taxon>Eukaryota</taxon>
        <taxon>Metazoa</taxon>
        <taxon>Chordata</taxon>
        <taxon>Craniata</taxon>
        <taxon>Vertebrata</taxon>
        <taxon>Cyclostomata</taxon>
        <taxon>Myxini</taxon>
        <taxon>Myxiniformes</taxon>
        <taxon>Myxinidae</taxon>
        <taxon>Eptatretinae</taxon>
        <taxon>Eptatretus</taxon>
    </lineage>
</organism>
<feature type="transmembrane region" description="Helical" evidence="7">
    <location>
        <begin position="207"/>
        <end position="224"/>
    </location>
</feature>
<accession>A0A8C4NIN0</accession>
<feature type="transmembrane region" description="Helical" evidence="7">
    <location>
        <begin position="809"/>
        <end position="834"/>
    </location>
</feature>
<dbReference type="Proteomes" id="UP000694388">
    <property type="component" value="Unplaced"/>
</dbReference>
<feature type="transmembrane region" description="Helical" evidence="7">
    <location>
        <begin position="646"/>
        <end position="665"/>
    </location>
</feature>
<dbReference type="PANTHER" id="PTHR21716:SF4">
    <property type="entry name" value="TRANSMEMBRANE PROTEIN 245"/>
    <property type="match status" value="1"/>
</dbReference>
<dbReference type="Ensembl" id="ENSEBUT00000007795.1">
    <property type="protein sequence ID" value="ENSEBUP00000007317.1"/>
    <property type="gene ID" value="ENSEBUG00000004785.1"/>
</dbReference>